<keyword evidence="7" id="KW-0560">Oxidoreductase</keyword>
<proteinExistence type="predicted"/>
<dbReference type="InterPro" id="IPR020472">
    <property type="entry name" value="WD40_PAC1"/>
</dbReference>
<dbReference type="OrthoDB" id="269774at2"/>
<dbReference type="PROSITE" id="PS50294">
    <property type="entry name" value="WD_REPEATS_REGION"/>
    <property type="match status" value="2"/>
</dbReference>
<dbReference type="GO" id="GO:0005506">
    <property type="term" value="F:iron ion binding"/>
    <property type="evidence" value="ECO:0007669"/>
    <property type="project" value="InterPro"/>
</dbReference>
<gene>
    <name evidence="11" type="ORF">E5K02_00225</name>
</gene>
<keyword evidence="8" id="KW-0408">Iron</keyword>
<dbReference type="InterPro" id="IPR006620">
    <property type="entry name" value="Pro_4_hyd_alph"/>
</dbReference>
<keyword evidence="4" id="KW-0677">Repeat</keyword>
<keyword evidence="12" id="KW-1185">Reference proteome</keyword>
<feature type="repeat" description="WD" evidence="9">
    <location>
        <begin position="440"/>
        <end position="480"/>
    </location>
</feature>
<dbReference type="PANTHER" id="PTHR22847">
    <property type="entry name" value="WD40 REPEAT PROTEIN"/>
    <property type="match status" value="1"/>
</dbReference>
<dbReference type="GO" id="GO:0051213">
    <property type="term" value="F:dioxygenase activity"/>
    <property type="evidence" value="ECO:0007669"/>
    <property type="project" value="UniProtKB-KW"/>
</dbReference>
<dbReference type="SMART" id="SM00320">
    <property type="entry name" value="WD40"/>
    <property type="match status" value="7"/>
</dbReference>
<dbReference type="Gene3D" id="2.130.10.10">
    <property type="entry name" value="YVTN repeat-like/Quinoprotein amine dehydrogenase"/>
    <property type="match status" value="2"/>
</dbReference>
<evidence type="ECO:0000313" key="12">
    <source>
        <dbReference type="Proteomes" id="UP000298471"/>
    </source>
</evidence>
<reference evidence="11 12" key="1">
    <citation type="submission" date="2019-04" db="EMBL/GenBank/DDBJ databases">
        <authorList>
            <person name="Feng G."/>
            <person name="Zhang J."/>
            <person name="Zhu H."/>
        </authorList>
    </citation>
    <scope>NUCLEOTIDE SEQUENCE [LARGE SCALE GENOMIC DNA]</scope>
    <source>
        <strain evidence="11 12">9PBR-1</strain>
    </source>
</reference>
<evidence type="ECO:0000256" key="1">
    <source>
        <dbReference type="ARBA" id="ARBA00001961"/>
    </source>
</evidence>
<keyword evidence="5" id="KW-0847">Vitamin C</keyword>
<dbReference type="Proteomes" id="UP000298471">
    <property type="component" value="Unassembled WGS sequence"/>
</dbReference>
<dbReference type="InterPro" id="IPR019775">
    <property type="entry name" value="WD40_repeat_CS"/>
</dbReference>
<dbReference type="AlphaFoldDB" id="A0A4Z0QDX8"/>
<evidence type="ECO:0000313" key="11">
    <source>
        <dbReference type="EMBL" id="TGE27925.1"/>
    </source>
</evidence>
<evidence type="ECO:0000256" key="5">
    <source>
        <dbReference type="ARBA" id="ARBA00022896"/>
    </source>
</evidence>
<evidence type="ECO:0000256" key="8">
    <source>
        <dbReference type="ARBA" id="ARBA00023004"/>
    </source>
</evidence>
<accession>A0A4Z0QDX8</accession>
<keyword evidence="2 9" id="KW-0853">WD repeat</keyword>
<evidence type="ECO:0000259" key="10">
    <source>
        <dbReference type="PROSITE" id="PS51471"/>
    </source>
</evidence>
<dbReference type="InterPro" id="IPR036322">
    <property type="entry name" value="WD40_repeat_dom_sf"/>
</dbReference>
<evidence type="ECO:0000256" key="2">
    <source>
        <dbReference type="ARBA" id="ARBA00022574"/>
    </source>
</evidence>
<keyword evidence="6" id="KW-0223">Dioxygenase</keyword>
<feature type="repeat" description="WD" evidence="9">
    <location>
        <begin position="270"/>
        <end position="300"/>
    </location>
</feature>
<keyword evidence="3" id="KW-0479">Metal-binding</keyword>
<dbReference type="SMART" id="SM00702">
    <property type="entry name" value="P4Hc"/>
    <property type="match status" value="1"/>
</dbReference>
<name>A0A4Z0QDX8_9BACT</name>
<dbReference type="InterPro" id="IPR044862">
    <property type="entry name" value="Pro_4_hyd_alph_FE2OG_OXY"/>
</dbReference>
<evidence type="ECO:0000256" key="4">
    <source>
        <dbReference type="ARBA" id="ARBA00022737"/>
    </source>
</evidence>
<dbReference type="CDD" id="cd00200">
    <property type="entry name" value="WD40"/>
    <property type="match status" value="1"/>
</dbReference>
<feature type="domain" description="Fe2OG dioxygenase" evidence="10">
    <location>
        <begin position="116"/>
        <end position="217"/>
    </location>
</feature>
<protein>
    <recommendedName>
        <fullName evidence="10">Fe2OG dioxygenase domain-containing protein</fullName>
    </recommendedName>
</protein>
<evidence type="ECO:0000256" key="3">
    <source>
        <dbReference type="ARBA" id="ARBA00022723"/>
    </source>
</evidence>
<sequence length="515" mass="57824">MTYSFRTAGNHADNYPSSVMKAAFPQVRHLLTDTELICFIVPGAFSAAACDALLTPAIKAQLRPAATHYPTYYRNNERCIVDSEALARQLFTVIEPMLPSELPAEQPAGQPWRLKQLNSRLRFCRYAAGQYFHRHLDGMYHESETVQSRLTFMVYLNDAADFSGGRTLFYRNKDDAQVWAEYHPAKGDLIVFDHRLWHEGEQLEAGEKYVLRSDILYETTPQPVPQSVPFAPGHLGYIWQVLPFGEELLSAGRDKLIKVWGRTGELRQHLAGHQNSILSLCQLNAQTLLSGSRDMTVKVWGRDAQGFTLRRSLDLHPATILSLHRLTDQLFVSTAADGLIKISDELGQVHHSLAGHTDWVWQAVPVAAELLVSSSEDGTLRLWNWRRNTGLQCIGHGLPPAHALLFDPEQRRLLAGNYAGQIQIWQADASLQHWEVLTTLAAHHGIVRTLTLLPDGRLVSGGEDSKVKVWDLATGTCQQEMAHNDFVQSTAWLRESRQLISASYDGRLSIWALPA</sequence>
<organism evidence="11 12">
    <name type="scientific">Hymenobacter metallicola</name>
    <dbReference type="NCBI Taxonomy" id="2563114"/>
    <lineage>
        <taxon>Bacteria</taxon>
        <taxon>Pseudomonadati</taxon>
        <taxon>Bacteroidota</taxon>
        <taxon>Cytophagia</taxon>
        <taxon>Cytophagales</taxon>
        <taxon>Hymenobacteraceae</taxon>
        <taxon>Hymenobacter</taxon>
    </lineage>
</organism>
<dbReference type="EMBL" id="SRMB01000001">
    <property type="protein sequence ID" value="TGE27925.1"/>
    <property type="molecule type" value="Genomic_DNA"/>
</dbReference>
<comment type="cofactor">
    <cofactor evidence="1">
        <name>L-ascorbate</name>
        <dbReference type="ChEBI" id="CHEBI:38290"/>
    </cofactor>
</comment>
<dbReference type="Pfam" id="PF13640">
    <property type="entry name" value="2OG-FeII_Oxy_3"/>
    <property type="match status" value="1"/>
</dbReference>
<dbReference type="SUPFAM" id="SSF50978">
    <property type="entry name" value="WD40 repeat-like"/>
    <property type="match status" value="1"/>
</dbReference>
<feature type="repeat" description="WD" evidence="9">
    <location>
        <begin position="353"/>
        <end position="384"/>
    </location>
</feature>
<dbReference type="InterPro" id="IPR001680">
    <property type="entry name" value="WD40_rpt"/>
</dbReference>
<dbReference type="Gene3D" id="2.60.120.620">
    <property type="entry name" value="q2cbj1_9rhob like domain"/>
    <property type="match status" value="1"/>
</dbReference>
<comment type="caution">
    <text evidence="11">The sequence shown here is derived from an EMBL/GenBank/DDBJ whole genome shotgun (WGS) entry which is preliminary data.</text>
</comment>
<dbReference type="PROSITE" id="PS00678">
    <property type="entry name" value="WD_REPEATS_1"/>
    <property type="match status" value="1"/>
</dbReference>
<dbReference type="GO" id="GO:0031418">
    <property type="term" value="F:L-ascorbic acid binding"/>
    <property type="evidence" value="ECO:0007669"/>
    <property type="project" value="UniProtKB-KW"/>
</dbReference>
<dbReference type="InterPro" id="IPR015943">
    <property type="entry name" value="WD40/YVTN_repeat-like_dom_sf"/>
</dbReference>
<evidence type="ECO:0000256" key="7">
    <source>
        <dbReference type="ARBA" id="ARBA00023002"/>
    </source>
</evidence>
<evidence type="ECO:0000256" key="9">
    <source>
        <dbReference type="PROSITE-ProRule" id="PRU00221"/>
    </source>
</evidence>
<dbReference type="PROSITE" id="PS51471">
    <property type="entry name" value="FE2OG_OXY"/>
    <property type="match status" value="1"/>
</dbReference>
<dbReference type="PANTHER" id="PTHR22847:SF637">
    <property type="entry name" value="WD REPEAT DOMAIN 5B"/>
    <property type="match status" value="1"/>
</dbReference>
<dbReference type="Pfam" id="PF00400">
    <property type="entry name" value="WD40"/>
    <property type="match status" value="5"/>
</dbReference>
<dbReference type="PROSITE" id="PS50082">
    <property type="entry name" value="WD_REPEATS_2"/>
    <property type="match status" value="4"/>
</dbReference>
<dbReference type="InterPro" id="IPR005123">
    <property type="entry name" value="Oxoglu/Fe-dep_dioxygenase_dom"/>
</dbReference>
<dbReference type="PRINTS" id="PR00320">
    <property type="entry name" value="GPROTEINBRPT"/>
</dbReference>
<feature type="repeat" description="WD" evidence="9">
    <location>
        <begin position="480"/>
        <end position="515"/>
    </location>
</feature>
<dbReference type="GO" id="GO:0016705">
    <property type="term" value="F:oxidoreductase activity, acting on paired donors, with incorporation or reduction of molecular oxygen"/>
    <property type="evidence" value="ECO:0007669"/>
    <property type="project" value="InterPro"/>
</dbReference>
<evidence type="ECO:0000256" key="6">
    <source>
        <dbReference type="ARBA" id="ARBA00022964"/>
    </source>
</evidence>